<evidence type="ECO:0000256" key="4">
    <source>
        <dbReference type="ARBA" id="ARBA00022927"/>
    </source>
</evidence>
<protein>
    <submittedName>
        <fullName evidence="11">Syntaxin family protein, putative</fullName>
    </submittedName>
</protein>
<dbReference type="SUPFAM" id="SSF47661">
    <property type="entry name" value="t-snare proteins"/>
    <property type="match status" value="1"/>
</dbReference>
<dbReference type="Gene3D" id="1.20.58.90">
    <property type="match status" value="1"/>
</dbReference>
<evidence type="ECO:0000256" key="2">
    <source>
        <dbReference type="ARBA" id="ARBA00022448"/>
    </source>
</evidence>
<reference evidence="11" key="1">
    <citation type="submission" date="2013-10" db="EMBL/GenBank/DDBJ databases">
        <title>Genomic analysis of the causative agents of coccidiosis in chickens.</title>
        <authorList>
            <person name="Reid A.J."/>
            <person name="Blake D."/>
            <person name="Billington K."/>
            <person name="Browne H."/>
            <person name="Dunn M."/>
            <person name="Hung S."/>
            <person name="Kawahara F."/>
            <person name="Miranda-Saavedra D."/>
            <person name="Mourier T."/>
            <person name="Nagra H."/>
            <person name="Otto T.D."/>
            <person name="Rawlings N."/>
            <person name="Sanchez A."/>
            <person name="Sanders M."/>
            <person name="Subramaniam C."/>
            <person name="Tay Y."/>
            <person name="Dear P."/>
            <person name="Doerig C."/>
            <person name="Gruber A."/>
            <person name="Parkinson J."/>
            <person name="Shirley M."/>
            <person name="Wan K.L."/>
            <person name="Berriman M."/>
            <person name="Tomley F."/>
            <person name="Pain A."/>
        </authorList>
    </citation>
    <scope>NUCLEOTIDE SEQUENCE</scope>
    <source>
        <strain evidence="11">Houghton</strain>
    </source>
</reference>
<dbReference type="InterPro" id="IPR010989">
    <property type="entry name" value="SNARE"/>
</dbReference>
<keyword evidence="3" id="KW-0812">Transmembrane</keyword>
<dbReference type="Pfam" id="PF09177">
    <property type="entry name" value="STX6_10_61_N"/>
    <property type="match status" value="1"/>
</dbReference>
<dbReference type="OrthoDB" id="546861at2759"/>
<dbReference type="CDD" id="cd21442">
    <property type="entry name" value="SNARE_NTD_STX6-like"/>
    <property type="match status" value="1"/>
</dbReference>
<dbReference type="GO" id="GO:0016020">
    <property type="term" value="C:membrane"/>
    <property type="evidence" value="ECO:0007669"/>
    <property type="project" value="InterPro"/>
</dbReference>
<dbReference type="GO" id="GO:0015031">
    <property type="term" value="P:protein transport"/>
    <property type="evidence" value="ECO:0007669"/>
    <property type="project" value="UniProtKB-KW"/>
</dbReference>
<evidence type="ECO:0000256" key="6">
    <source>
        <dbReference type="ARBA" id="ARBA00023034"/>
    </source>
</evidence>
<dbReference type="RefSeq" id="XP_013248161.1">
    <property type="nucleotide sequence ID" value="XM_013392707.1"/>
</dbReference>
<keyword evidence="7" id="KW-0472">Membrane</keyword>
<keyword evidence="2" id="KW-0813">Transport</keyword>
<dbReference type="InterPro" id="IPR000727">
    <property type="entry name" value="T_SNARE_dom"/>
</dbReference>
<organism evidence="11 12">
    <name type="scientific">Eimeria acervulina</name>
    <name type="common">Coccidian parasite</name>
    <dbReference type="NCBI Taxonomy" id="5801"/>
    <lineage>
        <taxon>Eukaryota</taxon>
        <taxon>Sar</taxon>
        <taxon>Alveolata</taxon>
        <taxon>Apicomplexa</taxon>
        <taxon>Conoidasida</taxon>
        <taxon>Coccidia</taxon>
        <taxon>Eucoccidiorida</taxon>
        <taxon>Eimeriorina</taxon>
        <taxon>Eimeriidae</taxon>
        <taxon>Eimeria</taxon>
    </lineage>
</organism>
<dbReference type="InterPro" id="IPR015260">
    <property type="entry name" value="Syntaxin-6/10/61_N"/>
</dbReference>
<name>U6GV23_EIMAC</name>
<sequence length="295" mass="30650">MLENGLGDPFYAARDEVQANFAQLQQLQHEWKQQLQTRGHPAKCSSLKSTIDASAEALAEDLRALEKAVAVAAKHQQRLGLHADEVERRRQFVRQQQQQLDALRADVKAAGASQLWLNEGPTPHGDFFEEAEQKQQTLVQQQDEQLEELATAASRLHETALTINQELATQQRMLTDLDDTVERQGRSAAAAAVAVVAVVLFPGAAAGGSAPGGSAAVAVAAADAANGAAAAAACGGAAAVAAGDSAAAFAAAAGGSAAVSGADAVTAERLRRQLMQQDTAAAAAAYLLFVLQLPK</sequence>
<dbReference type="SUPFAM" id="SSF58038">
    <property type="entry name" value="SNARE fusion complex"/>
    <property type="match status" value="1"/>
</dbReference>
<keyword evidence="9" id="KW-0175">Coiled coil</keyword>
<dbReference type="OMA" id="PFCAARD"/>
<evidence type="ECO:0000256" key="3">
    <source>
        <dbReference type="ARBA" id="ARBA00022692"/>
    </source>
</evidence>
<evidence type="ECO:0000256" key="8">
    <source>
        <dbReference type="ARBA" id="ARBA00037801"/>
    </source>
</evidence>
<dbReference type="GO" id="GO:0005794">
    <property type="term" value="C:Golgi apparatus"/>
    <property type="evidence" value="ECO:0007669"/>
    <property type="project" value="UniProtKB-SubCell"/>
</dbReference>
<evidence type="ECO:0000256" key="5">
    <source>
        <dbReference type="ARBA" id="ARBA00022989"/>
    </source>
</evidence>
<dbReference type="PROSITE" id="PS50192">
    <property type="entry name" value="T_SNARE"/>
    <property type="match status" value="1"/>
</dbReference>
<comment type="similarity">
    <text evidence="1">Belongs to the syntaxin family.</text>
</comment>
<keyword evidence="4" id="KW-0653">Protein transport</keyword>
<keyword evidence="5" id="KW-1133">Transmembrane helix</keyword>
<feature type="coiled-coil region" evidence="9">
    <location>
        <begin position="83"/>
        <end position="159"/>
    </location>
</feature>
<dbReference type="AlphaFoldDB" id="U6GV23"/>
<dbReference type="FunFam" id="1.20.58.90:FF:000004">
    <property type="entry name" value="Syntaxin 10"/>
    <property type="match status" value="1"/>
</dbReference>
<keyword evidence="12" id="KW-1185">Reference proteome</keyword>
<keyword evidence="6" id="KW-0333">Golgi apparatus</keyword>
<dbReference type="GeneID" id="25270856"/>
<evidence type="ECO:0000313" key="12">
    <source>
        <dbReference type="Proteomes" id="UP000018050"/>
    </source>
</evidence>
<feature type="domain" description="T-SNARE coiled-coil homology" evidence="10">
    <location>
        <begin position="136"/>
        <end position="182"/>
    </location>
</feature>
<accession>U6GV23</accession>
<dbReference type="VEuPathDB" id="ToxoDB:EAH_00027860"/>
<reference evidence="11" key="2">
    <citation type="submission" date="2013-10" db="EMBL/GenBank/DDBJ databases">
        <authorList>
            <person name="Aslett M."/>
        </authorList>
    </citation>
    <scope>NUCLEOTIDE SEQUENCE</scope>
    <source>
        <strain evidence="11">Houghton</strain>
    </source>
</reference>
<dbReference type="CDD" id="cd15841">
    <property type="entry name" value="SNARE_Qc"/>
    <property type="match status" value="1"/>
</dbReference>
<evidence type="ECO:0000259" key="10">
    <source>
        <dbReference type="PROSITE" id="PS50192"/>
    </source>
</evidence>
<dbReference type="GO" id="GO:0048193">
    <property type="term" value="P:Golgi vesicle transport"/>
    <property type="evidence" value="ECO:0007669"/>
    <property type="project" value="InterPro"/>
</dbReference>
<evidence type="ECO:0000313" key="11">
    <source>
        <dbReference type="EMBL" id="CDI82429.1"/>
    </source>
</evidence>
<proteinExistence type="inferred from homology"/>
<comment type="subcellular location">
    <subcellularLocation>
        <location evidence="8">Golgi apparatus</location>
        <location evidence="8">trans-Golgi network membrane</location>
        <topology evidence="8">Single-pass type IV membrane protein</topology>
    </subcellularLocation>
</comment>
<evidence type="ECO:0000256" key="1">
    <source>
        <dbReference type="ARBA" id="ARBA00009063"/>
    </source>
</evidence>
<gene>
    <name evidence="11" type="ORF">EAH_00027860</name>
</gene>
<evidence type="ECO:0000256" key="9">
    <source>
        <dbReference type="SAM" id="Coils"/>
    </source>
</evidence>
<dbReference type="Proteomes" id="UP000018050">
    <property type="component" value="Unassembled WGS sequence"/>
</dbReference>
<evidence type="ECO:0000256" key="7">
    <source>
        <dbReference type="ARBA" id="ARBA00023136"/>
    </source>
</evidence>
<dbReference type="Gene3D" id="1.20.5.110">
    <property type="match status" value="1"/>
</dbReference>
<dbReference type="EMBL" id="HG672383">
    <property type="protein sequence ID" value="CDI82429.1"/>
    <property type="molecule type" value="Genomic_DNA"/>
</dbReference>